<dbReference type="EC" id="3.5.1.28" evidence="2"/>
<organism evidence="2 3">
    <name type="scientific">Drosophila yakuba</name>
    <name type="common">Fruit fly</name>
    <dbReference type="NCBI Taxonomy" id="7245"/>
    <lineage>
        <taxon>Eukaryota</taxon>
        <taxon>Metazoa</taxon>
        <taxon>Ecdysozoa</taxon>
        <taxon>Arthropoda</taxon>
        <taxon>Hexapoda</taxon>
        <taxon>Insecta</taxon>
        <taxon>Pterygota</taxon>
        <taxon>Neoptera</taxon>
        <taxon>Endopterygota</taxon>
        <taxon>Diptera</taxon>
        <taxon>Brachycera</taxon>
        <taxon>Muscomorpha</taxon>
        <taxon>Ephydroidea</taxon>
        <taxon>Drosophilidae</taxon>
        <taxon>Drosophila</taxon>
        <taxon>Sophophora</taxon>
    </lineage>
</organism>
<keyword evidence="1" id="KW-0812">Transmembrane</keyword>
<gene>
    <name evidence="2" type="primary">Dyak\GE11380</name>
    <name evidence="2" type="synonym">dyak_GLEANR_11717</name>
    <name evidence="2" type="synonym">GE11380</name>
    <name evidence="2" type="ORF">Dyak_GE11380</name>
</gene>
<evidence type="ECO:0000313" key="2">
    <source>
        <dbReference type="EMBL" id="KRK00628.1"/>
    </source>
</evidence>
<keyword evidence="1" id="KW-1133">Transmembrane helix</keyword>
<feature type="transmembrane region" description="Helical" evidence="1">
    <location>
        <begin position="44"/>
        <end position="61"/>
    </location>
</feature>
<evidence type="ECO:0000256" key="1">
    <source>
        <dbReference type="SAM" id="Phobius"/>
    </source>
</evidence>
<dbReference type="EMBL" id="CM000158">
    <property type="protein sequence ID" value="KRK00628.1"/>
    <property type="molecule type" value="Genomic_DNA"/>
</dbReference>
<protein>
    <submittedName>
        <fullName evidence="2">Uncharacterized protein, isoform C</fullName>
        <ecNumber evidence="2">3.5.1.28</ecNumber>
    </submittedName>
</protein>
<dbReference type="AlphaFoldDB" id="A0A0R1DZL7"/>
<keyword evidence="2" id="KW-0378">Hydrolase</keyword>
<reference evidence="2 3" key="2">
    <citation type="journal article" date="2007" name="PLoS Biol.">
        <title>Principles of genome evolution in the Drosophila melanogaster species group.</title>
        <authorList>
            <person name="Ranz J.M."/>
            <person name="Maurin D."/>
            <person name="Chan Y.S."/>
            <person name="von Grotthuss M."/>
            <person name="Hillier L.W."/>
            <person name="Roote J."/>
            <person name="Ashburner M."/>
            <person name="Bergman C.M."/>
        </authorList>
    </citation>
    <scope>NUCLEOTIDE SEQUENCE [LARGE SCALE GENOMIC DNA]</scope>
    <source>
        <strain evidence="3">Tai18E2 / Tucson 14021-0261.01</strain>
    </source>
</reference>
<evidence type="ECO:0000313" key="3">
    <source>
        <dbReference type="Proteomes" id="UP000002282"/>
    </source>
</evidence>
<name>A0A0R1DZL7_DROYA</name>
<proteinExistence type="predicted"/>
<dbReference type="eggNOG" id="ENOG502RV6H">
    <property type="taxonomic scope" value="Eukaryota"/>
</dbReference>
<sequence>MIYYRCFEGSVLLLVCLALQYTVIFANLLITTKTIYRTMKSKQLLAAALCLAASLLLETMAQENAMLQIPPSLVECYNTSYFMNRDNRLPANMDTLISLIEKVEYSYAASSGVQADIRTVSVALLHRFRQDGIKKAAGINAADGVIPYSPTGFQFPKLKILLSGLIPGNAYTFPNSSLTRVERCSLHFMLSSTFDTRTRGDENNVCNQLSQYRAQRLPRSLKKEHDNNFISDSEWLEARSKRGRSSDSASKYEQLGDLDYESDWAYAGPETSQCPVEDGLVRTRWGTISGGTLIAGIAAGVQQQTVQLNQLLTRATPLRARSRSQSQTSNTIDNRWAATLAGELAEVTLVQLPVSNGNSASVGATGGWNDTVLPHWYFLSQRNNLEATDAEIRGGLDGLILAKNVASWRTQASSLKLSQLLRMYYSTNGVLSSGINACSRQNQFTNVAPSQEMEDQTNAFAVVLDRQMQLRVTLQPSLISQFAGNATASLVTYVPQSLNDVSCVATSNLDLTDSITPMTNLYLFLDTSWQYSTIVDYVAYVIQQLNIHPYASTITMLSAQDGSIIVNTTNYITDVYQQWNATSQATYTQGFNLPNVLRTIQNLTQNLMNEEKTNSSLSGHSLVALIIPNQQTINDGDSSYATTEIQYIQEQIPDLRFIYYGGGSIQRFSSFVRDPTQDLFSLTLGSTPATSAGPVAKRIVQIPRRIINPRCGSSWYTNSWGTDQTAQYVGPGKVNFYRVSANYFFGAGANRYLTIQSQNGGTYTICTSRTYAWPQQNSTTLSTVNSIDQSCTQISGNSYSYDLSSACEGYYTITQCPDLYLSVQATSNTTSCSQDACQTPDQWRYIMSMVNMGCYSGVSGLAASLLTIIFALLALMQIQ</sequence>
<accession>A0A0R1DZL7</accession>
<keyword evidence="1" id="KW-0472">Membrane</keyword>
<dbReference type="OrthoDB" id="10256829at2759"/>
<feature type="transmembrane region" description="Helical" evidence="1">
    <location>
        <begin position="12"/>
        <end position="32"/>
    </location>
</feature>
<reference evidence="2 3" key="1">
    <citation type="journal article" date="2007" name="Nature">
        <title>Evolution of genes and genomes on the Drosophila phylogeny.</title>
        <authorList>
            <consortium name="Drosophila 12 Genomes Consortium"/>
            <person name="Clark A.G."/>
            <person name="Eisen M.B."/>
            <person name="Smith D.R."/>
            <person name="Bergman C.M."/>
            <person name="Oliver B."/>
            <person name="Markow T.A."/>
            <person name="Kaufman T.C."/>
            <person name="Kellis M."/>
            <person name="Gelbart W."/>
            <person name="Iyer V.N."/>
            <person name="Pollard D.A."/>
            <person name="Sackton T.B."/>
            <person name="Larracuente A.M."/>
            <person name="Singh N.D."/>
            <person name="Abad J.P."/>
            <person name="Abt D.N."/>
            <person name="Adryan B."/>
            <person name="Aguade M."/>
            <person name="Akashi H."/>
            <person name="Anderson W.W."/>
            <person name="Aquadro C.F."/>
            <person name="Ardell D.H."/>
            <person name="Arguello R."/>
            <person name="Artieri C.G."/>
            <person name="Barbash D.A."/>
            <person name="Barker D."/>
            <person name="Barsanti P."/>
            <person name="Batterham P."/>
            <person name="Batzoglou S."/>
            <person name="Begun D."/>
            <person name="Bhutkar A."/>
            <person name="Blanco E."/>
            <person name="Bosak S.A."/>
            <person name="Bradley R.K."/>
            <person name="Brand A.D."/>
            <person name="Brent M.R."/>
            <person name="Brooks A.N."/>
            <person name="Brown R.H."/>
            <person name="Butlin R.K."/>
            <person name="Caggese C."/>
            <person name="Calvi B.R."/>
            <person name="Bernardo de Carvalho A."/>
            <person name="Caspi A."/>
            <person name="Castrezana S."/>
            <person name="Celniker S.E."/>
            <person name="Chang J.L."/>
            <person name="Chapple C."/>
            <person name="Chatterji S."/>
            <person name="Chinwalla A."/>
            <person name="Civetta A."/>
            <person name="Clifton S.W."/>
            <person name="Comeron J.M."/>
            <person name="Costello J.C."/>
            <person name="Coyne J.A."/>
            <person name="Daub J."/>
            <person name="David R.G."/>
            <person name="Delcher A.L."/>
            <person name="Delehaunty K."/>
            <person name="Do C.B."/>
            <person name="Ebling H."/>
            <person name="Edwards K."/>
            <person name="Eickbush T."/>
            <person name="Evans J.D."/>
            <person name="Filipski A."/>
            <person name="Findeiss S."/>
            <person name="Freyhult E."/>
            <person name="Fulton L."/>
            <person name="Fulton R."/>
            <person name="Garcia A.C."/>
            <person name="Gardiner A."/>
            <person name="Garfield D.A."/>
            <person name="Garvin B.E."/>
            <person name="Gibson G."/>
            <person name="Gilbert D."/>
            <person name="Gnerre S."/>
            <person name="Godfrey J."/>
            <person name="Good R."/>
            <person name="Gotea V."/>
            <person name="Gravely B."/>
            <person name="Greenberg A.J."/>
            <person name="Griffiths-Jones S."/>
            <person name="Gross S."/>
            <person name="Guigo R."/>
            <person name="Gustafson E.A."/>
            <person name="Haerty W."/>
            <person name="Hahn M.W."/>
            <person name="Halligan D.L."/>
            <person name="Halpern A.L."/>
            <person name="Halter G.M."/>
            <person name="Han M.V."/>
            <person name="Heger A."/>
            <person name="Hillier L."/>
            <person name="Hinrichs A.S."/>
            <person name="Holmes I."/>
            <person name="Hoskins R.A."/>
            <person name="Hubisz M.J."/>
            <person name="Hultmark D."/>
            <person name="Huntley M.A."/>
            <person name="Jaffe D.B."/>
            <person name="Jagadeeshan S."/>
            <person name="Jeck W.R."/>
            <person name="Johnson J."/>
            <person name="Jones C.D."/>
            <person name="Jordan W.C."/>
            <person name="Karpen G.H."/>
            <person name="Kataoka E."/>
            <person name="Keightley P.D."/>
            <person name="Kheradpour P."/>
            <person name="Kirkness E.F."/>
            <person name="Koerich L.B."/>
            <person name="Kristiansen K."/>
            <person name="Kudrna D."/>
            <person name="Kulathinal R.J."/>
            <person name="Kumar S."/>
            <person name="Kwok R."/>
            <person name="Lander E."/>
            <person name="Langley C.H."/>
            <person name="Lapoint R."/>
            <person name="Lazzaro B.P."/>
            <person name="Lee S.J."/>
            <person name="Levesque L."/>
            <person name="Li R."/>
            <person name="Lin C.F."/>
            <person name="Lin M.F."/>
            <person name="Lindblad-Toh K."/>
            <person name="Llopart A."/>
            <person name="Long M."/>
            <person name="Low L."/>
            <person name="Lozovsky E."/>
            <person name="Lu J."/>
            <person name="Luo M."/>
            <person name="Machado C.A."/>
            <person name="Makalowski W."/>
            <person name="Marzo M."/>
            <person name="Matsuda M."/>
            <person name="Matzkin L."/>
            <person name="McAllister B."/>
            <person name="McBride C.S."/>
            <person name="McKernan B."/>
            <person name="McKernan K."/>
            <person name="Mendez-Lago M."/>
            <person name="Minx P."/>
            <person name="Mollenhauer M.U."/>
            <person name="Montooth K."/>
            <person name="Mount S.M."/>
            <person name="Mu X."/>
            <person name="Myers E."/>
            <person name="Negre B."/>
            <person name="Newfeld S."/>
            <person name="Nielsen R."/>
            <person name="Noor M.A."/>
            <person name="O'Grady P."/>
            <person name="Pachter L."/>
            <person name="Papaceit M."/>
            <person name="Parisi M.J."/>
            <person name="Parisi M."/>
            <person name="Parts L."/>
            <person name="Pedersen J.S."/>
            <person name="Pesole G."/>
            <person name="Phillippy A.M."/>
            <person name="Ponting C.P."/>
            <person name="Pop M."/>
            <person name="Porcelli D."/>
            <person name="Powell J.R."/>
            <person name="Prohaska S."/>
            <person name="Pruitt K."/>
            <person name="Puig M."/>
            <person name="Quesneville H."/>
            <person name="Ram K.R."/>
            <person name="Rand D."/>
            <person name="Rasmussen M.D."/>
            <person name="Reed L.K."/>
            <person name="Reenan R."/>
            <person name="Reily A."/>
            <person name="Remington K.A."/>
            <person name="Rieger T.T."/>
            <person name="Ritchie M.G."/>
            <person name="Robin C."/>
            <person name="Rogers Y.H."/>
            <person name="Rohde C."/>
            <person name="Rozas J."/>
            <person name="Rubenfield M.J."/>
            <person name="Ruiz A."/>
            <person name="Russo S."/>
            <person name="Salzberg S.L."/>
            <person name="Sanchez-Gracia A."/>
            <person name="Saranga D.J."/>
            <person name="Sato H."/>
            <person name="Schaeffer S.W."/>
            <person name="Schatz M.C."/>
            <person name="Schlenke T."/>
            <person name="Schwartz R."/>
            <person name="Segarra C."/>
            <person name="Singh R.S."/>
            <person name="Sirot L."/>
            <person name="Sirota M."/>
            <person name="Sisneros N.B."/>
            <person name="Smith C.D."/>
            <person name="Smith T.F."/>
            <person name="Spieth J."/>
            <person name="Stage D.E."/>
            <person name="Stark A."/>
            <person name="Stephan W."/>
            <person name="Strausberg R.L."/>
            <person name="Strempel S."/>
            <person name="Sturgill D."/>
            <person name="Sutton G."/>
            <person name="Sutton G.G."/>
            <person name="Tao W."/>
            <person name="Teichmann S."/>
            <person name="Tobari Y.N."/>
            <person name="Tomimura Y."/>
            <person name="Tsolas J.M."/>
            <person name="Valente V.L."/>
            <person name="Venter E."/>
            <person name="Venter J.C."/>
            <person name="Vicario S."/>
            <person name="Vieira F.G."/>
            <person name="Vilella A.J."/>
            <person name="Villasante A."/>
            <person name="Walenz B."/>
            <person name="Wang J."/>
            <person name="Wasserman M."/>
            <person name="Watts T."/>
            <person name="Wilson D."/>
            <person name="Wilson R.K."/>
            <person name="Wing R.A."/>
            <person name="Wolfner M.F."/>
            <person name="Wong A."/>
            <person name="Wong G.K."/>
            <person name="Wu C.I."/>
            <person name="Wu G."/>
            <person name="Yamamoto D."/>
            <person name="Yang H.P."/>
            <person name="Yang S.P."/>
            <person name="Yorke J.A."/>
            <person name="Yoshida K."/>
            <person name="Zdobnov E."/>
            <person name="Zhang P."/>
            <person name="Zhang Y."/>
            <person name="Zimin A.V."/>
            <person name="Baldwin J."/>
            <person name="Abdouelleil A."/>
            <person name="Abdulkadir J."/>
            <person name="Abebe A."/>
            <person name="Abera B."/>
            <person name="Abreu J."/>
            <person name="Acer S.C."/>
            <person name="Aftuck L."/>
            <person name="Alexander A."/>
            <person name="An P."/>
            <person name="Anderson E."/>
            <person name="Anderson S."/>
            <person name="Arachi H."/>
            <person name="Azer M."/>
            <person name="Bachantsang P."/>
            <person name="Barry A."/>
            <person name="Bayul T."/>
            <person name="Berlin A."/>
            <person name="Bessette D."/>
            <person name="Bloom T."/>
            <person name="Blye J."/>
            <person name="Boguslavskiy L."/>
            <person name="Bonnet C."/>
            <person name="Boukhgalter B."/>
            <person name="Bourzgui I."/>
            <person name="Brown A."/>
            <person name="Cahill P."/>
            <person name="Channer S."/>
            <person name="Cheshatsang Y."/>
            <person name="Chuda L."/>
            <person name="Citroen M."/>
            <person name="Collymore A."/>
            <person name="Cooke P."/>
            <person name="Costello M."/>
            <person name="D'Aco K."/>
            <person name="Daza R."/>
            <person name="De Haan G."/>
            <person name="DeGray S."/>
            <person name="DeMaso C."/>
            <person name="Dhargay N."/>
            <person name="Dooley K."/>
            <person name="Dooley E."/>
            <person name="Doricent M."/>
            <person name="Dorje P."/>
            <person name="Dorjee K."/>
            <person name="Dupes A."/>
            <person name="Elong R."/>
            <person name="Falk J."/>
            <person name="Farina A."/>
            <person name="Faro S."/>
            <person name="Ferguson D."/>
            <person name="Fisher S."/>
            <person name="Foley C.D."/>
            <person name="Franke A."/>
            <person name="Friedrich D."/>
            <person name="Gadbois L."/>
            <person name="Gearin G."/>
            <person name="Gearin C.R."/>
            <person name="Giannoukos G."/>
            <person name="Goode T."/>
            <person name="Graham J."/>
            <person name="Grandbois E."/>
            <person name="Grewal S."/>
            <person name="Gyaltsen K."/>
            <person name="Hafez N."/>
            <person name="Hagos B."/>
            <person name="Hall J."/>
            <person name="Henson C."/>
            <person name="Hollinger A."/>
            <person name="Honan T."/>
            <person name="Huard M.D."/>
            <person name="Hughes L."/>
            <person name="Hurhula B."/>
            <person name="Husby M.E."/>
            <person name="Kamat A."/>
            <person name="Kanga B."/>
            <person name="Kashin S."/>
            <person name="Khazanovich D."/>
            <person name="Kisner P."/>
            <person name="Lance K."/>
            <person name="Lara M."/>
            <person name="Lee W."/>
            <person name="Lennon N."/>
            <person name="Letendre F."/>
            <person name="LeVine R."/>
            <person name="Lipovsky A."/>
            <person name="Liu X."/>
            <person name="Liu J."/>
            <person name="Liu S."/>
            <person name="Lokyitsang T."/>
            <person name="Lokyitsang Y."/>
            <person name="Lubonja R."/>
            <person name="Lui A."/>
            <person name="MacDonald P."/>
            <person name="Magnisalis V."/>
            <person name="Maru K."/>
            <person name="Matthews C."/>
            <person name="McCusker W."/>
            <person name="McDonough S."/>
            <person name="Mehta T."/>
            <person name="Meldrim J."/>
            <person name="Meneus L."/>
            <person name="Mihai O."/>
            <person name="Mihalev A."/>
            <person name="Mihova T."/>
            <person name="Mittelman R."/>
            <person name="Mlenga V."/>
            <person name="Montmayeur A."/>
            <person name="Mulrain L."/>
            <person name="Navidi A."/>
            <person name="Naylor J."/>
            <person name="Negash T."/>
            <person name="Nguyen T."/>
            <person name="Nguyen N."/>
            <person name="Nicol R."/>
            <person name="Norbu C."/>
            <person name="Norbu N."/>
            <person name="Novod N."/>
            <person name="O'Neill B."/>
            <person name="Osman S."/>
            <person name="Markiewicz E."/>
            <person name="Oyono O.L."/>
            <person name="Patti C."/>
            <person name="Phunkhang P."/>
            <person name="Pierre F."/>
            <person name="Priest M."/>
            <person name="Raghuraman S."/>
            <person name="Rege F."/>
            <person name="Reyes R."/>
            <person name="Rise C."/>
            <person name="Rogov P."/>
            <person name="Ross K."/>
            <person name="Ryan E."/>
            <person name="Settipalli S."/>
            <person name="Shea T."/>
            <person name="Sherpa N."/>
            <person name="Shi L."/>
            <person name="Shih D."/>
            <person name="Sparrow T."/>
            <person name="Spaulding J."/>
            <person name="Stalker J."/>
            <person name="Stange-Thomann N."/>
            <person name="Stavropoulos S."/>
            <person name="Stone C."/>
            <person name="Strader C."/>
            <person name="Tesfaye S."/>
            <person name="Thomson T."/>
            <person name="Thoulutsang Y."/>
            <person name="Thoulutsang D."/>
            <person name="Topham K."/>
            <person name="Topping I."/>
            <person name="Tsamla T."/>
            <person name="Vassiliev H."/>
            <person name="Vo A."/>
            <person name="Wangchuk T."/>
            <person name="Wangdi T."/>
            <person name="Weiand M."/>
            <person name="Wilkinson J."/>
            <person name="Wilson A."/>
            <person name="Yadav S."/>
            <person name="Young G."/>
            <person name="Yu Q."/>
            <person name="Zembek L."/>
            <person name="Zhong D."/>
            <person name="Zimmer A."/>
            <person name="Zwirko Z."/>
            <person name="Jaffe D.B."/>
            <person name="Alvarez P."/>
            <person name="Brockman W."/>
            <person name="Butler J."/>
            <person name="Chin C."/>
            <person name="Gnerre S."/>
            <person name="Grabherr M."/>
            <person name="Kleber M."/>
            <person name="Mauceli E."/>
            <person name="MacCallum I."/>
        </authorList>
    </citation>
    <scope>NUCLEOTIDE SEQUENCE [LARGE SCALE GENOMIC DNA]</scope>
    <source>
        <strain evidence="3">Tai18E2 / Tucson 14021-0261.01</strain>
    </source>
</reference>
<feature type="transmembrane region" description="Helical" evidence="1">
    <location>
        <begin position="855"/>
        <end position="876"/>
    </location>
</feature>
<keyword evidence="3" id="KW-1185">Reference proteome</keyword>
<dbReference type="GO" id="GO:0008745">
    <property type="term" value="F:N-acetylmuramoyl-L-alanine amidase activity"/>
    <property type="evidence" value="ECO:0007669"/>
    <property type="project" value="UniProtKB-EC"/>
</dbReference>
<dbReference type="Proteomes" id="UP000002282">
    <property type="component" value="Chromosome 2R"/>
</dbReference>